<dbReference type="Gene3D" id="3.90.226.10">
    <property type="entry name" value="2-enoyl-CoA Hydratase, Chain A, domain 1"/>
    <property type="match status" value="1"/>
</dbReference>
<proteinExistence type="predicted"/>
<evidence type="ECO:0000313" key="2">
    <source>
        <dbReference type="EMBL" id="GAG01356.1"/>
    </source>
</evidence>
<evidence type="ECO:0000259" key="1">
    <source>
        <dbReference type="Pfam" id="PF01039"/>
    </source>
</evidence>
<dbReference type="InterPro" id="IPR029045">
    <property type="entry name" value="ClpP/crotonase-like_dom_sf"/>
</dbReference>
<dbReference type="EMBL" id="BARS01026495">
    <property type="protein sequence ID" value="GAG01356.1"/>
    <property type="molecule type" value="Genomic_DNA"/>
</dbReference>
<dbReference type="InterPro" id="IPR034733">
    <property type="entry name" value="AcCoA_carboxyl_beta"/>
</dbReference>
<comment type="caution">
    <text evidence="2">The sequence shown here is derived from an EMBL/GenBank/DDBJ whole genome shotgun (WGS) entry which is preliminary data.</text>
</comment>
<sequence length="75" mass="8774">RRELKEAKDPSVLLEKKIKEYQDTYLTPYHSASRSVIDAVIHPKDTRRLIISALRILENKAEPPRPYRKHGNIPL</sequence>
<feature type="non-terminal residue" evidence="2">
    <location>
        <position position="1"/>
    </location>
</feature>
<gene>
    <name evidence="2" type="ORF">S01H1_41748</name>
</gene>
<accession>X0VLC2</accession>
<dbReference type="Pfam" id="PF01039">
    <property type="entry name" value="Carboxyl_trans"/>
    <property type="match status" value="1"/>
</dbReference>
<protein>
    <recommendedName>
        <fullName evidence="1">Acetyl-coenzyme A carboxylase carboxyl transferase subunit beta domain-containing protein</fullName>
    </recommendedName>
</protein>
<reference evidence="2" key="1">
    <citation type="journal article" date="2014" name="Front. Microbiol.">
        <title>High frequency of phylogenetically diverse reductive dehalogenase-homologous genes in deep subseafloor sedimentary metagenomes.</title>
        <authorList>
            <person name="Kawai M."/>
            <person name="Futagami T."/>
            <person name="Toyoda A."/>
            <person name="Takaki Y."/>
            <person name="Nishi S."/>
            <person name="Hori S."/>
            <person name="Arai W."/>
            <person name="Tsubouchi T."/>
            <person name="Morono Y."/>
            <person name="Uchiyama I."/>
            <person name="Ito T."/>
            <person name="Fujiyama A."/>
            <person name="Inagaki F."/>
            <person name="Takami H."/>
        </authorList>
    </citation>
    <scope>NUCLEOTIDE SEQUENCE</scope>
    <source>
        <strain evidence="2">Expedition CK06-06</strain>
    </source>
</reference>
<organism evidence="2">
    <name type="scientific">marine sediment metagenome</name>
    <dbReference type="NCBI Taxonomy" id="412755"/>
    <lineage>
        <taxon>unclassified sequences</taxon>
        <taxon>metagenomes</taxon>
        <taxon>ecological metagenomes</taxon>
    </lineage>
</organism>
<feature type="domain" description="Acetyl-coenzyme A carboxylase carboxyl transferase subunit beta" evidence="1">
    <location>
        <begin position="5"/>
        <end position="73"/>
    </location>
</feature>
<name>X0VLC2_9ZZZZ</name>
<dbReference type="SUPFAM" id="SSF52096">
    <property type="entry name" value="ClpP/crotonase"/>
    <property type="match status" value="1"/>
</dbReference>
<dbReference type="AlphaFoldDB" id="X0VLC2"/>